<feature type="compositionally biased region" description="Basic and acidic residues" evidence="1">
    <location>
        <begin position="113"/>
        <end position="123"/>
    </location>
</feature>
<dbReference type="EMBL" id="CAXHTA020000016">
    <property type="protein sequence ID" value="CAL5226748.1"/>
    <property type="molecule type" value="Genomic_DNA"/>
</dbReference>
<evidence type="ECO:0000256" key="1">
    <source>
        <dbReference type="SAM" id="MobiDB-lite"/>
    </source>
</evidence>
<feature type="region of interest" description="Disordered" evidence="1">
    <location>
        <begin position="30"/>
        <end position="57"/>
    </location>
</feature>
<feature type="region of interest" description="Disordered" evidence="1">
    <location>
        <begin position="91"/>
        <end position="123"/>
    </location>
</feature>
<comment type="caution">
    <text evidence="3">The sequence shown here is derived from an EMBL/GenBank/DDBJ whole genome shotgun (WGS) entry which is preliminary data.</text>
</comment>
<name>A0ABP1G9K6_9CHLO</name>
<reference evidence="3 4" key="1">
    <citation type="submission" date="2024-06" db="EMBL/GenBank/DDBJ databases">
        <authorList>
            <person name="Kraege A."/>
            <person name="Thomma B."/>
        </authorList>
    </citation>
    <scope>NUCLEOTIDE SEQUENCE [LARGE SCALE GENOMIC DNA]</scope>
</reference>
<protein>
    <submittedName>
        <fullName evidence="3">G9601 protein</fullName>
    </submittedName>
</protein>
<organism evidence="3 4">
    <name type="scientific">Coccomyxa viridis</name>
    <dbReference type="NCBI Taxonomy" id="1274662"/>
    <lineage>
        <taxon>Eukaryota</taxon>
        <taxon>Viridiplantae</taxon>
        <taxon>Chlorophyta</taxon>
        <taxon>core chlorophytes</taxon>
        <taxon>Trebouxiophyceae</taxon>
        <taxon>Trebouxiophyceae incertae sedis</taxon>
        <taxon>Coccomyxaceae</taxon>
        <taxon>Coccomyxa</taxon>
    </lineage>
</organism>
<gene>
    <name evidence="3" type="primary">g9601</name>
    <name evidence="3" type="ORF">VP750_LOCUS8654</name>
</gene>
<keyword evidence="2" id="KW-0732">Signal</keyword>
<proteinExistence type="predicted"/>
<keyword evidence="4" id="KW-1185">Reference proteome</keyword>
<dbReference type="Proteomes" id="UP001497392">
    <property type="component" value="Unassembled WGS sequence"/>
</dbReference>
<evidence type="ECO:0000313" key="3">
    <source>
        <dbReference type="EMBL" id="CAL5226748.1"/>
    </source>
</evidence>
<evidence type="ECO:0000256" key="2">
    <source>
        <dbReference type="SAM" id="SignalP"/>
    </source>
</evidence>
<accession>A0ABP1G9K6</accession>
<evidence type="ECO:0000313" key="4">
    <source>
        <dbReference type="Proteomes" id="UP001497392"/>
    </source>
</evidence>
<sequence>MLDCKFMLLLSVLLYLGLAHVLAAQGETIPDEGSLAGGAPTPHFSKTNTSTDATADASTLSGGRFMAAIPLKDATLLNTEHLVEQALVTPLRSQQQSKDITYDQLEEGFPNTQKHDKGAEMHT</sequence>
<feature type="chain" id="PRO_5045434049" evidence="2">
    <location>
        <begin position="24"/>
        <end position="123"/>
    </location>
</feature>
<feature type="signal peptide" evidence="2">
    <location>
        <begin position="1"/>
        <end position="23"/>
    </location>
</feature>